<dbReference type="GO" id="GO:0004497">
    <property type="term" value="F:monooxygenase activity"/>
    <property type="evidence" value="ECO:0007669"/>
    <property type="project" value="UniProtKB-KW"/>
</dbReference>
<dbReference type="InterPro" id="IPR050982">
    <property type="entry name" value="Auxin_biosynth/cation_transpt"/>
</dbReference>
<accession>A0AA39XYJ2</accession>
<dbReference type="Proteomes" id="UP001175001">
    <property type="component" value="Unassembled WGS sequence"/>
</dbReference>
<dbReference type="SUPFAM" id="SSF51905">
    <property type="entry name" value="FAD/NAD(P)-binding domain"/>
    <property type="match status" value="1"/>
</dbReference>
<keyword evidence="3" id="KW-1185">Reference proteome</keyword>
<keyword evidence="2" id="KW-0503">Monooxygenase</keyword>
<dbReference type="EMBL" id="JAUJDW010000069">
    <property type="protein sequence ID" value="KAK0642674.1"/>
    <property type="molecule type" value="Genomic_DNA"/>
</dbReference>
<evidence type="ECO:0000313" key="3">
    <source>
        <dbReference type="Proteomes" id="UP001175001"/>
    </source>
</evidence>
<comment type="caution">
    <text evidence="2">The sequence shown here is derived from an EMBL/GenBank/DDBJ whole genome shotgun (WGS) entry which is preliminary data.</text>
</comment>
<dbReference type="GO" id="GO:0050660">
    <property type="term" value="F:flavin adenine dinucleotide binding"/>
    <property type="evidence" value="ECO:0007669"/>
    <property type="project" value="TreeGrafter"/>
</dbReference>
<dbReference type="PANTHER" id="PTHR43539">
    <property type="entry name" value="FLAVIN-BINDING MONOOXYGENASE-LIKE PROTEIN (AFU_ORTHOLOGUE AFUA_4G09220)"/>
    <property type="match status" value="1"/>
</dbReference>
<name>A0AA39XYJ2_9PEZI</name>
<evidence type="ECO:0000256" key="1">
    <source>
        <dbReference type="ARBA" id="ARBA00023002"/>
    </source>
</evidence>
<keyword evidence="1" id="KW-0560">Oxidoreductase</keyword>
<gene>
    <name evidence="2" type="primary">YUC6</name>
    <name evidence="2" type="ORF">DIS24_g8804</name>
</gene>
<dbReference type="Pfam" id="PF13738">
    <property type="entry name" value="Pyr_redox_3"/>
    <property type="match status" value="1"/>
</dbReference>
<dbReference type="Gene3D" id="3.50.50.60">
    <property type="entry name" value="FAD/NAD(P)-binding domain"/>
    <property type="match status" value="2"/>
</dbReference>
<dbReference type="PANTHER" id="PTHR43539:SF68">
    <property type="entry name" value="FLAVIN-BINDING MONOOXYGENASE-LIKE PROTEIN (AFU_ORTHOLOGUE AFUA_4G09220)"/>
    <property type="match status" value="1"/>
</dbReference>
<organism evidence="2 3">
    <name type="scientific">Lasiodiplodia hormozganensis</name>
    <dbReference type="NCBI Taxonomy" id="869390"/>
    <lineage>
        <taxon>Eukaryota</taxon>
        <taxon>Fungi</taxon>
        <taxon>Dikarya</taxon>
        <taxon>Ascomycota</taxon>
        <taxon>Pezizomycotina</taxon>
        <taxon>Dothideomycetes</taxon>
        <taxon>Dothideomycetes incertae sedis</taxon>
        <taxon>Botryosphaeriales</taxon>
        <taxon>Botryosphaeriaceae</taxon>
        <taxon>Lasiodiplodia</taxon>
    </lineage>
</organism>
<reference evidence="2" key="1">
    <citation type="submission" date="2023-06" db="EMBL/GenBank/DDBJ databases">
        <title>Multi-omics analyses reveal the molecular pathogenesis toolkit of Lasiodiplodia hormozganensis, a cross-kingdom pathogen.</title>
        <authorList>
            <person name="Felix C."/>
            <person name="Meneses R."/>
            <person name="Goncalves M.F.M."/>
            <person name="Tilleman L."/>
            <person name="Duarte A.S."/>
            <person name="Jorrin-Novo J.V."/>
            <person name="Van De Peer Y."/>
            <person name="Deforce D."/>
            <person name="Van Nieuwerburgh F."/>
            <person name="Esteves A.C."/>
            <person name="Alves A."/>
        </authorList>
    </citation>
    <scope>NUCLEOTIDE SEQUENCE</scope>
    <source>
        <strain evidence="2">CBS 339.90</strain>
    </source>
</reference>
<proteinExistence type="predicted"/>
<sequence length="638" mass="68446">MTISAQSYDELPAAADLRHMFAQQPLPVIAPGTVDADLMSSDEATKQAQVVVDALNAAVAADDAQALESLFFSGSKVYWKDSLALTAHLRTFTDADVISSALLETAKLRAVSEFKVEGAAKFLPATPVLQFIDSGLSFKTGSPGAACSGRILLLPVKDNDRTQWKIWIFSTRIESLDIQKEDESLLKNPGRQLDGLQTIETDVFIIGGGNAAVALAARLKALGVESVMAERSARPGDNWALRYDCMKFHIPTAFCELPYMTYDKHLQTPHLLTKDELAEQVRRYVATFHLNIINSARIVSTKYDPSTQQWTVRFVTPAGLRTAVSKHLVQATGIGSQKPYVPPMADQDKYKGISIHSAQFKNGKELADKGAKSALIIGSANTAFDILVDIHAAGLRTTLNARSPTYIVPLSYVCDPLSLGAYDVLGVDAADRNFLTLPTAVDGQLAKGLFAAFAAREPDRYAPLAAAGFPVLDSAHPDCALASNLLERAGGHYVDVGGTALIADGRAAVKAGVAPVGFTADGVRFADGSEVQADAVVWCTGFRDKNVRDVAAEVLGGDGGEAREIAARLDATWGVDAEGEIRGMWKRHARVDNFWVMGGFTQQHRWHSATLAVQIKAALEGVLPEAYRGTPAPRAKGA</sequence>
<evidence type="ECO:0000313" key="2">
    <source>
        <dbReference type="EMBL" id="KAK0642674.1"/>
    </source>
</evidence>
<protein>
    <submittedName>
        <fullName evidence="2">Indole-3-pyruvate monooxygenase YUCCA6</fullName>
    </submittedName>
</protein>
<dbReference type="InterPro" id="IPR036188">
    <property type="entry name" value="FAD/NAD-bd_sf"/>
</dbReference>
<dbReference type="AlphaFoldDB" id="A0AA39XYJ2"/>